<dbReference type="InterPro" id="IPR017853">
    <property type="entry name" value="GH"/>
</dbReference>
<feature type="compositionally biased region" description="Gly residues" evidence="9">
    <location>
        <begin position="501"/>
        <end position="522"/>
    </location>
</feature>
<keyword evidence="8" id="KW-1015">Disulfide bond</keyword>
<dbReference type="EMBL" id="WHOB01000062">
    <property type="protein sequence ID" value="NOU81285.1"/>
    <property type="molecule type" value="Genomic_DNA"/>
</dbReference>
<evidence type="ECO:0000256" key="1">
    <source>
        <dbReference type="ARBA" id="ARBA00009743"/>
    </source>
</evidence>
<evidence type="ECO:0000256" key="10">
    <source>
        <dbReference type="SAM" id="SignalP"/>
    </source>
</evidence>
<evidence type="ECO:0000256" key="4">
    <source>
        <dbReference type="ARBA" id="ARBA00023001"/>
    </source>
</evidence>
<feature type="region of interest" description="Disordered" evidence="9">
    <location>
        <begin position="1040"/>
        <end position="1111"/>
    </location>
</feature>
<dbReference type="RefSeq" id="WP_171718793.1">
    <property type="nucleotide sequence ID" value="NZ_WHOB01000062.1"/>
</dbReference>
<keyword evidence="5" id="KW-0119">Carbohydrate metabolism</keyword>
<evidence type="ECO:0000256" key="7">
    <source>
        <dbReference type="ARBA" id="ARBA00023326"/>
    </source>
</evidence>
<evidence type="ECO:0000256" key="5">
    <source>
        <dbReference type="ARBA" id="ARBA00023277"/>
    </source>
</evidence>
<keyword evidence="6 8" id="KW-0326">Glycosidase</keyword>
<accession>A0ABX1YJR3</accession>
<dbReference type="Gene3D" id="2.60.40.1180">
    <property type="entry name" value="Golgi alpha-mannosidase II"/>
    <property type="match status" value="1"/>
</dbReference>
<comment type="caution">
    <text evidence="12">The sequence shown here is derived from an EMBL/GenBank/DDBJ whole genome shotgun (WGS) entry which is preliminary data.</text>
</comment>
<evidence type="ECO:0000256" key="8">
    <source>
        <dbReference type="RuleBase" id="RU361168"/>
    </source>
</evidence>
<evidence type="ECO:0000256" key="6">
    <source>
        <dbReference type="ARBA" id="ARBA00023295"/>
    </source>
</evidence>
<dbReference type="SUPFAM" id="SSF51011">
    <property type="entry name" value="Glycosyl hydrolase domain"/>
    <property type="match status" value="1"/>
</dbReference>
<dbReference type="Proteomes" id="UP000596857">
    <property type="component" value="Unassembled WGS sequence"/>
</dbReference>
<keyword evidence="2 10" id="KW-0732">Signal</keyword>
<evidence type="ECO:0000256" key="9">
    <source>
        <dbReference type="SAM" id="MobiDB-lite"/>
    </source>
</evidence>
<dbReference type="Gene3D" id="2.60.40.10">
    <property type="entry name" value="Immunoglobulins"/>
    <property type="match status" value="2"/>
</dbReference>
<dbReference type="SUPFAM" id="SSF81296">
    <property type="entry name" value="E set domains"/>
    <property type="match status" value="2"/>
</dbReference>
<protein>
    <recommendedName>
        <fullName evidence="8">Alpha-galactosidase</fullName>
        <ecNumber evidence="8">3.2.1.22</ecNumber>
    </recommendedName>
    <alternativeName>
        <fullName evidence="8">Melibiase</fullName>
    </alternativeName>
</protein>
<keyword evidence="4" id="KW-0136">Cellulose degradation</keyword>
<gene>
    <name evidence="12" type="ORF">GC101_20695</name>
</gene>
<feature type="signal peptide" evidence="10">
    <location>
        <begin position="1"/>
        <end position="25"/>
    </location>
</feature>
<sequence>MKSLGKEIGLCLLMLIMTAAQTGLAGTRQNVAEAADKELAQKPYMGWSSFSMQVYEPSGNWISADSIKKQSDAMHEKLQSHGYEYINIDAGWNGSMDEYGRPIPSTERYPNGFQEVIDYVHNNGQKIGIYLIPGLSIDAYNQNLEIYGTAGECRMQDIAVQPLKIVDAWNAYSYKIDFSNPCAQKYIDSIADMLGEWGIDFVKFDSVTPGSGINNLSLDARGDVEAWSKALARHDIWFELSWALDHNYVDFWKKYANGWRIQWDVEAYDSNVGLTQWGNIARLFPDASVWWRDAGPGGWNDFDSLNVGNGAMDGLTKDERQTAMTFWAVSAAQLYIGNDMTRLDDYGLQLLTNDEVIAVNQSGRPAHPVSMDTKQQVWYANNGDGTYNVALFNLGSRSAAVEVKWSDIGLEGPASVRDLWSHTELGTFGDGYNAGALEPHASRMFKVTAKEGTSIVNDDDTGLRYTGSWQRNGGKEQVPGSQDMNISITDTSPAPGEGDPGDGGQQGGGGTDPGDPGTGGGTSVTRSVYVNDSNPAISYSGSWSASTGRSAGDHRADVHYTEQNGDYFQYTFSGTGIELLTEKDPAQGDMLVYLDDAVSPDRVSTYTSGDKEAQQIVYSASGLAEGEHTLKVVKDSGQYMLLDALRITAGQLINPQAGSFDKAPGSQADLELALAAGSDSLLAITNNGVALLPGADYTADGSTVILKKEYLFNQPSGLTELALSFDGGSSELCTVQITGSSTVRYEQINNDDPGITYNGSWSRSTGRNMGDYKDDVQYTELNGDSFEYAFNGTGISLYTEVDSSQGDMDIYVDGEFKETVSAYRNGRLAQQNLYSISGLPEGIHTLRAVKKSGRFMLLDMLKVEIPDLVNPVEAVFDKAAAAQADIDVTLLRQPGLFGGIRQGSYTLVEDTDYTLSGSTVTLAKSYLAAQPAGTLTLTFEFSGDYQNDVHYTESDGDYVEYVFKGSGISLVGPTGPEMGDIELYVDGELRQTASAYSANRQILQSIAVITGLEAGPHVLKAVKKSGGLMLADQLRITLPAADEGPGEEPTATPAPSATPEPAATPEATATPQPGATAQTGGNPAPAATASPAVTVAPSPTSAPVPSSTPGIAEEHHSAYAKGYPDGLFKPNQKITRAEMASLLFAAITPEAGGSAASFSDVSADYWAAAAISAVAEAGMMTGYSDGSFKPAQLITRAEMASLAAVLIPADTADTAAGRGFPDIAGHWAEAAILKAQVAGILSGYSDGSFKPGNPLTRAEAVTVINRLISRGPLRGMAVPPWRDVPLTHWAYADIMEASVNHAWKPADGGGEQFSGS</sequence>
<dbReference type="Pfam" id="PF03442">
    <property type="entry name" value="CBM_X2"/>
    <property type="match status" value="2"/>
</dbReference>
<keyword evidence="13" id="KW-1185">Reference proteome</keyword>
<dbReference type="Pfam" id="PF16499">
    <property type="entry name" value="Melibiase_2"/>
    <property type="match status" value="2"/>
</dbReference>
<dbReference type="CDD" id="cd14792">
    <property type="entry name" value="GH27"/>
    <property type="match status" value="1"/>
</dbReference>
<dbReference type="InterPro" id="IPR013780">
    <property type="entry name" value="Glyco_hydro_b"/>
</dbReference>
<name>A0ABX1YJR3_9BACL</name>
<evidence type="ECO:0000256" key="2">
    <source>
        <dbReference type="ARBA" id="ARBA00022729"/>
    </source>
</evidence>
<dbReference type="PANTHER" id="PTHR11452:SF42">
    <property type="entry name" value="ALPHA-GALACTOSIDASE"/>
    <property type="match status" value="1"/>
</dbReference>
<keyword evidence="7" id="KW-0624">Polysaccharide degradation</keyword>
<feature type="domain" description="SLH" evidence="11">
    <location>
        <begin position="1094"/>
        <end position="1153"/>
    </location>
</feature>
<dbReference type="PROSITE" id="PS51272">
    <property type="entry name" value="SLH"/>
    <property type="match status" value="3"/>
</dbReference>
<dbReference type="InterPro" id="IPR013783">
    <property type="entry name" value="Ig-like_fold"/>
</dbReference>
<evidence type="ECO:0000259" key="11">
    <source>
        <dbReference type="PROSITE" id="PS51272"/>
    </source>
</evidence>
<dbReference type="PRINTS" id="PR00740">
    <property type="entry name" value="GLHYDRLASE27"/>
</dbReference>
<evidence type="ECO:0000313" key="13">
    <source>
        <dbReference type="Proteomes" id="UP000596857"/>
    </source>
</evidence>
<comment type="catalytic activity">
    <reaction evidence="8">
        <text>Hydrolysis of terminal, non-reducing alpha-D-galactose residues in alpha-D-galactosides, including galactose oligosaccharides, galactomannans and galactolipids.</text>
        <dbReference type="EC" id="3.2.1.22"/>
    </reaction>
</comment>
<dbReference type="Gene3D" id="2.60.120.260">
    <property type="entry name" value="Galactose-binding domain-like"/>
    <property type="match status" value="2"/>
</dbReference>
<dbReference type="InterPro" id="IPR002241">
    <property type="entry name" value="Glyco_hydro_27"/>
</dbReference>
<evidence type="ECO:0000313" key="12">
    <source>
        <dbReference type="EMBL" id="NOU81285.1"/>
    </source>
</evidence>
<dbReference type="Pfam" id="PF17801">
    <property type="entry name" value="Melibiase_C"/>
    <property type="match status" value="1"/>
</dbReference>
<feature type="compositionally biased region" description="Low complexity" evidence="9">
    <location>
        <begin position="1047"/>
        <end position="1110"/>
    </location>
</feature>
<organism evidence="12 13">
    <name type="scientific">Paenibacillus phytohabitans</name>
    <dbReference type="NCBI Taxonomy" id="2654978"/>
    <lineage>
        <taxon>Bacteria</taxon>
        <taxon>Bacillati</taxon>
        <taxon>Bacillota</taxon>
        <taxon>Bacilli</taxon>
        <taxon>Bacillales</taxon>
        <taxon>Paenibacillaceae</taxon>
        <taxon>Paenibacillus</taxon>
    </lineage>
</organism>
<keyword evidence="3 8" id="KW-0378">Hydrolase</keyword>
<feature type="domain" description="SLH" evidence="11">
    <location>
        <begin position="1215"/>
        <end position="1278"/>
    </location>
</feature>
<dbReference type="InterPro" id="IPR013785">
    <property type="entry name" value="Aldolase_TIM"/>
</dbReference>
<feature type="compositionally biased region" description="Polar residues" evidence="9">
    <location>
        <begin position="479"/>
        <end position="492"/>
    </location>
</feature>
<dbReference type="EC" id="3.2.1.22" evidence="8"/>
<dbReference type="InterPro" id="IPR041233">
    <property type="entry name" value="Melibiase_C"/>
</dbReference>
<dbReference type="Pfam" id="PF00395">
    <property type="entry name" value="SLH"/>
    <property type="match status" value="3"/>
</dbReference>
<evidence type="ECO:0000256" key="3">
    <source>
        <dbReference type="ARBA" id="ARBA00022801"/>
    </source>
</evidence>
<dbReference type="InterPro" id="IPR014756">
    <property type="entry name" value="Ig_E-set"/>
</dbReference>
<feature type="chain" id="PRO_5046128971" description="Alpha-galactosidase" evidence="10">
    <location>
        <begin position="26"/>
        <end position="1316"/>
    </location>
</feature>
<proteinExistence type="inferred from homology"/>
<dbReference type="Gene3D" id="3.20.20.70">
    <property type="entry name" value="Aldolase class I"/>
    <property type="match status" value="1"/>
</dbReference>
<dbReference type="SUPFAM" id="SSF51445">
    <property type="entry name" value="(Trans)glycosidases"/>
    <property type="match status" value="1"/>
</dbReference>
<comment type="similarity">
    <text evidence="1 8">Belongs to the glycosyl hydrolase 27 family.</text>
</comment>
<feature type="region of interest" description="Disordered" evidence="9">
    <location>
        <begin position="455"/>
        <end position="528"/>
    </location>
</feature>
<feature type="domain" description="SLH" evidence="11">
    <location>
        <begin position="1154"/>
        <end position="1214"/>
    </location>
</feature>
<dbReference type="InterPro" id="IPR005102">
    <property type="entry name" value="Carbo-bd_X2"/>
</dbReference>
<reference evidence="12 13" key="1">
    <citation type="submission" date="2019-10" db="EMBL/GenBank/DDBJ databases">
        <title>Description of Paenibacillus terricola sp. nov.</title>
        <authorList>
            <person name="Carlier A."/>
            <person name="Qi S."/>
        </authorList>
    </citation>
    <scope>NUCLEOTIDE SEQUENCE [LARGE SCALE GENOMIC DNA]</scope>
    <source>
        <strain evidence="12 13">LMG 31459</strain>
    </source>
</reference>
<dbReference type="PANTHER" id="PTHR11452">
    <property type="entry name" value="ALPHA-GALACTOSIDASE/ALPHA-N-ACETYLGALACTOSAMINIDASE"/>
    <property type="match status" value="1"/>
</dbReference>
<dbReference type="InterPro" id="IPR001119">
    <property type="entry name" value="SLH_dom"/>
</dbReference>